<proteinExistence type="predicted"/>
<dbReference type="PANTHER" id="PTHR36179:SF2">
    <property type="entry name" value="LUD DOMAIN-CONTAINING PROTEIN"/>
    <property type="match status" value="1"/>
</dbReference>
<dbReference type="OrthoDB" id="15060at2759"/>
<evidence type="ECO:0000259" key="1">
    <source>
        <dbReference type="Pfam" id="PF02589"/>
    </source>
</evidence>
<organism evidence="2 3">
    <name type="scientific">Entomortierella parvispora</name>
    <dbReference type="NCBI Taxonomy" id="205924"/>
    <lineage>
        <taxon>Eukaryota</taxon>
        <taxon>Fungi</taxon>
        <taxon>Fungi incertae sedis</taxon>
        <taxon>Mucoromycota</taxon>
        <taxon>Mortierellomycotina</taxon>
        <taxon>Mortierellomycetes</taxon>
        <taxon>Mortierellales</taxon>
        <taxon>Mortierellaceae</taxon>
        <taxon>Entomortierella</taxon>
    </lineage>
</organism>
<feature type="domain" description="LUD" evidence="1">
    <location>
        <begin position="88"/>
        <end position="278"/>
    </location>
</feature>
<reference evidence="2" key="1">
    <citation type="submission" date="2021-11" db="EMBL/GenBank/DDBJ databases">
        <authorList>
            <person name="Herlambang A."/>
            <person name="Guo Y."/>
            <person name="Takashima Y."/>
            <person name="Nishizawa T."/>
        </authorList>
    </citation>
    <scope>NUCLEOTIDE SEQUENCE</scope>
    <source>
        <strain evidence="2">E1425</strain>
    </source>
</reference>
<dbReference type="PANTHER" id="PTHR36179">
    <property type="entry name" value="LUD_DOM DOMAIN-CONTAINING PROTEIN"/>
    <property type="match status" value="1"/>
</dbReference>
<keyword evidence="3" id="KW-1185">Reference proteome</keyword>
<dbReference type="InterPro" id="IPR003741">
    <property type="entry name" value="LUD_dom"/>
</dbReference>
<reference evidence="2" key="2">
    <citation type="journal article" date="2022" name="Microbiol. Resour. Announc.">
        <title>Whole-Genome Sequence of Entomortierella parvispora E1425, a Mucoromycotan Fungus Associated with Burkholderiaceae-Related Endosymbiotic Bacteria.</title>
        <authorList>
            <person name="Herlambang A."/>
            <person name="Guo Y."/>
            <person name="Takashima Y."/>
            <person name="Narisawa K."/>
            <person name="Ohta H."/>
            <person name="Nishizawa T."/>
        </authorList>
    </citation>
    <scope>NUCLEOTIDE SEQUENCE</scope>
    <source>
        <strain evidence="2">E1425</strain>
    </source>
</reference>
<evidence type="ECO:0000313" key="3">
    <source>
        <dbReference type="Proteomes" id="UP000827284"/>
    </source>
</evidence>
<dbReference type="EMBL" id="BQFW01000001">
    <property type="protein sequence ID" value="GJJ68208.1"/>
    <property type="molecule type" value="Genomic_DNA"/>
</dbReference>
<dbReference type="InterPro" id="IPR037171">
    <property type="entry name" value="NagB/RpiA_transferase-like"/>
</dbReference>
<dbReference type="Pfam" id="PF02589">
    <property type="entry name" value="LUD_dom"/>
    <property type="match status" value="1"/>
</dbReference>
<sequence>MNMNFVRAQANTIVSRSIVRSSLAHHRPAAAVSTVGTWRQNFSTSSNAKNIPKSTFGDVTFASLAENDEQLKPLKDSHYLKPASDATIAKTKAALEKRGFKVHIVKDKAEAFEKVKSLIPAGASLNTAHSTTLEEISFVNYLIDGKHPWNNLKGVIMAEKDKAKQAILRRTLGTTPDVFLTSMCAITENGELAHGDNSGTKVGGVSYGAGKVIVVAGSNKIVKNEEEAWKRVTDFCLPAVSAYGRKIFKQPETFITNYQVLRQANPIEAPDRLEVVLVKESLGF</sequence>
<gene>
    <name evidence="2" type="ORF">EMPS_00554</name>
</gene>
<dbReference type="AlphaFoldDB" id="A0A9P3H151"/>
<dbReference type="Proteomes" id="UP000827284">
    <property type="component" value="Unassembled WGS sequence"/>
</dbReference>
<comment type="caution">
    <text evidence="2">The sequence shown here is derived from an EMBL/GenBank/DDBJ whole genome shotgun (WGS) entry which is preliminary data.</text>
</comment>
<evidence type="ECO:0000313" key="2">
    <source>
        <dbReference type="EMBL" id="GJJ68208.1"/>
    </source>
</evidence>
<accession>A0A9P3H151</accession>
<protein>
    <recommendedName>
        <fullName evidence="1">LUD domain-containing protein</fullName>
    </recommendedName>
</protein>
<name>A0A9P3H151_9FUNG</name>
<dbReference type="SUPFAM" id="SSF100950">
    <property type="entry name" value="NagB/RpiA/CoA transferase-like"/>
    <property type="match status" value="1"/>
</dbReference>